<organism evidence="11 12">
    <name type="scientific">Stutzerimonas zhaodongensis</name>
    <dbReference type="NCBI Taxonomy" id="1176257"/>
    <lineage>
        <taxon>Bacteria</taxon>
        <taxon>Pseudomonadati</taxon>
        <taxon>Pseudomonadota</taxon>
        <taxon>Gammaproteobacteria</taxon>
        <taxon>Pseudomonadales</taxon>
        <taxon>Pseudomonadaceae</taxon>
        <taxon>Stutzerimonas</taxon>
    </lineage>
</organism>
<keyword evidence="8" id="KW-1133">Transmembrane helix</keyword>
<evidence type="ECO:0000256" key="5">
    <source>
        <dbReference type="ARBA" id="ARBA00022500"/>
    </source>
</evidence>
<evidence type="ECO:0000256" key="6">
    <source>
        <dbReference type="ARBA" id="ARBA00022692"/>
    </source>
</evidence>
<comment type="subcellular location">
    <subcellularLocation>
        <location evidence="10">Cell inner membrane</location>
    </subcellularLocation>
    <subcellularLocation>
        <location evidence="2">Cell membrane</location>
        <topology evidence="2">Single-pass membrane protein</topology>
    </subcellularLocation>
</comment>
<evidence type="ECO:0000256" key="4">
    <source>
        <dbReference type="ARBA" id="ARBA00022475"/>
    </source>
</evidence>
<proteinExistence type="inferred from homology"/>
<dbReference type="PANTHER" id="PTHR35091">
    <property type="entry name" value="FLAGELLAR PROTEIN FLIL"/>
    <property type="match status" value="1"/>
</dbReference>
<dbReference type="OrthoDB" id="7063251at2"/>
<comment type="similarity">
    <text evidence="3 10">Belongs to the FliL family.</text>
</comment>
<name>A0A3M2HZT2_9GAMM</name>
<reference evidence="11 12" key="1">
    <citation type="submission" date="2018-10" db="EMBL/GenBank/DDBJ databases">
        <title>Pseudomonas zhaodongensis NEAU-ST5-21(T) genome.</title>
        <authorList>
            <person name="Peng J."/>
            <person name="Liu Z.-P."/>
        </authorList>
    </citation>
    <scope>NUCLEOTIDE SEQUENCE [LARGE SCALE GENOMIC DNA]</scope>
    <source>
        <strain evidence="11 12">NEAU-ST5-21</strain>
    </source>
</reference>
<evidence type="ECO:0000256" key="3">
    <source>
        <dbReference type="ARBA" id="ARBA00008281"/>
    </source>
</evidence>
<dbReference type="GO" id="GO:0071978">
    <property type="term" value="P:bacterial-type flagellum-dependent swarming motility"/>
    <property type="evidence" value="ECO:0007669"/>
    <property type="project" value="TreeGrafter"/>
</dbReference>
<evidence type="ECO:0000256" key="7">
    <source>
        <dbReference type="ARBA" id="ARBA00022779"/>
    </source>
</evidence>
<keyword evidence="11" id="KW-0966">Cell projection</keyword>
<keyword evidence="11" id="KW-0282">Flagellum</keyword>
<dbReference type="AlphaFoldDB" id="A0A3M2HZT2"/>
<dbReference type="GO" id="GO:0009425">
    <property type="term" value="C:bacterial-type flagellum basal body"/>
    <property type="evidence" value="ECO:0007669"/>
    <property type="project" value="InterPro"/>
</dbReference>
<dbReference type="Pfam" id="PF03748">
    <property type="entry name" value="FliL"/>
    <property type="match status" value="1"/>
</dbReference>
<gene>
    <name evidence="11" type="primary">fliL</name>
    <name evidence="11" type="ORF">EA797_01185</name>
</gene>
<dbReference type="InterPro" id="IPR005503">
    <property type="entry name" value="FliL"/>
</dbReference>
<protein>
    <recommendedName>
        <fullName evidence="10">Flagellar protein FliL</fullName>
    </recommendedName>
</protein>
<keyword evidence="11" id="KW-0969">Cilium</keyword>
<accession>A0A3M2HZT2</accession>
<keyword evidence="12" id="KW-1185">Reference proteome</keyword>
<evidence type="ECO:0000313" key="11">
    <source>
        <dbReference type="EMBL" id="RMH91394.1"/>
    </source>
</evidence>
<keyword evidence="9 10" id="KW-0472">Membrane</keyword>
<evidence type="ECO:0000256" key="8">
    <source>
        <dbReference type="ARBA" id="ARBA00022989"/>
    </source>
</evidence>
<evidence type="ECO:0000256" key="1">
    <source>
        <dbReference type="ARBA" id="ARBA00002254"/>
    </source>
</evidence>
<sequence length="160" mass="17027">MATHKAGLGSAAVTGYADLHIPRSIAVNRILVFLFALCVAQAALAESAEGDAAAPKAIYYALVPALVGNYGSDGKLKYYKADIALRVSGAEAEAKVKHHEPLIRNQLVTLFSQQTDATIGTVQAKEALRQEALKQVQAVLTQEEGAPLVDDLLFNNLIVQ</sequence>
<dbReference type="GO" id="GO:0006935">
    <property type="term" value="P:chemotaxis"/>
    <property type="evidence" value="ECO:0007669"/>
    <property type="project" value="UniProtKB-KW"/>
</dbReference>
<dbReference type="GO" id="GO:0005886">
    <property type="term" value="C:plasma membrane"/>
    <property type="evidence" value="ECO:0007669"/>
    <property type="project" value="UniProtKB-SubCell"/>
</dbReference>
<evidence type="ECO:0000313" key="12">
    <source>
        <dbReference type="Proteomes" id="UP000269774"/>
    </source>
</evidence>
<dbReference type="PANTHER" id="PTHR35091:SF2">
    <property type="entry name" value="FLAGELLAR PROTEIN FLIL"/>
    <property type="match status" value="1"/>
</dbReference>
<evidence type="ECO:0000256" key="10">
    <source>
        <dbReference type="RuleBase" id="RU364125"/>
    </source>
</evidence>
<comment type="function">
    <text evidence="1 10">Controls the rotational direction of flagella during chemotaxis.</text>
</comment>
<comment type="caution">
    <text evidence="11">The sequence shown here is derived from an EMBL/GenBank/DDBJ whole genome shotgun (WGS) entry which is preliminary data.</text>
</comment>
<keyword evidence="7 10" id="KW-0283">Flagellar rotation</keyword>
<dbReference type="EMBL" id="RFFM01000001">
    <property type="protein sequence ID" value="RMH91394.1"/>
    <property type="molecule type" value="Genomic_DNA"/>
</dbReference>
<evidence type="ECO:0000256" key="2">
    <source>
        <dbReference type="ARBA" id="ARBA00004162"/>
    </source>
</evidence>
<keyword evidence="4" id="KW-1003">Cell membrane</keyword>
<keyword evidence="6" id="KW-0812">Transmembrane</keyword>
<keyword evidence="10" id="KW-0997">Cell inner membrane</keyword>
<keyword evidence="5 10" id="KW-0145">Chemotaxis</keyword>
<evidence type="ECO:0000256" key="9">
    <source>
        <dbReference type="ARBA" id="ARBA00023136"/>
    </source>
</evidence>
<dbReference type="Proteomes" id="UP000269774">
    <property type="component" value="Unassembled WGS sequence"/>
</dbReference>